<keyword evidence="5" id="KW-1185">Reference proteome</keyword>
<name>A0A4R8PT85_9PEZI</name>
<evidence type="ECO:0000313" key="5">
    <source>
        <dbReference type="Proteomes" id="UP000295083"/>
    </source>
</evidence>
<dbReference type="Proteomes" id="UP000295083">
    <property type="component" value="Unassembled WGS sequence"/>
</dbReference>
<keyword evidence="4" id="KW-0413">Isomerase</keyword>
<dbReference type="InterPro" id="IPR036282">
    <property type="entry name" value="Glutathione-S-Trfase_C_sf"/>
</dbReference>
<evidence type="ECO:0000256" key="1">
    <source>
        <dbReference type="ARBA" id="ARBA00010007"/>
    </source>
</evidence>
<dbReference type="Gene3D" id="1.20.1050.10">
    <property type="match status" value="1"/>
</dbReference>
<dbReference type="InterPro" id="IPR036249">
    <property type="entry name" value="Thioredoxin-like_sf"/>
</dbReference>
<dbReference type="FunFam" id="1.20.1050.10:FF:000010">
    <property type="entry name" value="Maleylacetoacetate isomerase isoform 1"/>
    <property type="match status" value="1"/>
</dbReference>
<dbReference type="InterPro" id="IPR004045">
    <property type="entry name" value="Glutathione_S-Trfase_N"/>
</dbReference>
<dbReference type="Pfam" id="PF02798">
    <property type="entry name" value="GST_N"/>
    <property type="match status" value="1"/>
</dbReference>
<reference evidence="4 5" key="1">
    <citation type="submission" date="2018-11" db="EMBL/GenBank/DDBJ databases">
        <title>Genome sequence and assembly of Colletotrichum spinosum.</title>
        <authorList>
            <person name="Gan P."/>
            <person name="Shirasu K."/>
        </authorList>
    </citation>
    <scope>NUCLEOTIDE SEQUENCE [LARGE SCALE GENOMIC DNA]</scope>
    <source>
        <strain evidence="4 5">CBS 515.97</strain>
    </source>
</reference>
<sequence>MAETQYTLYSYFRSSCSARLRIALNLKDISYTTIPTNLLKDEHLSPSHRALNPSGAVPLLINHADGDFKVTQSVAALEYLEETHPHTTPLLPQDPKLRAVVRTLVNIISSDTQPVTNMRIMRRVRALGGNAEQWNCELMADGLAAYEAVAEVWAGRCSVGDDVSMADVCLLPAWWNAERFGVDLGAYPTIGRVAENLKSHPAVVKAHYFNQPDTPDELRIK</sequence>
<dbReference type="Gene3D" id="3.40.30.10">
    <property type="entry name" value="Glutaredoxin"/>
    <property type="match status" value="1"/>
</dbReference>
<dbReference type="PANTHER" id="PTHR42673:SF4">
    <property type="entry name" value="MALEYLACETOACETATE ISOMERASE"/>
    <property type="match status" value="1"/>
</dbReference>
<dbReference type="NCBIfam" id="TIGR01262">
    <property type="entry name" value="maiA"/>
    <property type="match status" value="1"/>
</dbReference>
<proteinExistence type="inferred from homology"/>
<feature type="domain" description="GST C-terminal" evidence="3">
    <location>
        <begin position="94"/>
        <end position="216"/>
    </location>
</feature>
<dbReference type="EMBL" id="QAPG01000834">
    <property type="protein sequence ID" value="TDZ28568.1"/>
    <property type="molecule type" value="Genomic_DNA"/>
</dbReference>
<feature type="domain" description="GST N-terminal" evidence="2">
    <location>
        <begin position="4"/>
        <end position="88"/>
    </location>
</feature>
<protein>
    <submittedName>
        <fullName evidence="4">Maleylacetoacetate isomerase</fullName>
    </submittedName>
</protein>
<dbReference type="SUPFAM" id="SSF52833">
    <property type="entry name" value="Thioredoxin-like"/>
    <property type="match status" value="1"/>
</dbReference>
<evidence type="ECO:0000313" key="4">
    <source>
        <dbReference type="EMBL" id="TDZ28568.1"/>
    </source>
</evidence>
<dbReference type="AlphaFoldDB" id="A0A4R8PT85"/>
<dbReference type="InterPro" id="IPR005955">
    <property type="entry name" value="GST_Zeta"/>
</dbReference>
<accession>A0A4R8PT85</accession>
<dbReference type="InterPro" id="IPR040079">
    <property type="entry name" value="Glutathione_S-Trfase"/>
</dbReference>
<dbReference type="PROSITE" id="PS50405">
    <property type="entry name" value="GST_CTER"/>
    <property type="match status" value="1"/>
</dbReference>
<dbReference type="SFLD" id="SFLDG00358">
    <property type="entry name" value="Main_(cytGST)"/>
    <property type="match status" value="1"/>
</dbReference>
<dbReference type="GO" id="GO:0005739">
    <property type="term" value="C:mitochondrion"/>
    <property type="evidence" value="ECO:0007669"/>
    <property type="project" value="TreeGrafter"/>
</dbReference>
<dbReference type="SFLD" id="SFLDS00019">
    <property type="entry name" value="Glutathione_Transferase_(cytos"/>
    <property type="match status" value="1"/>
</dbReference>
<dbReference type="SUPFAM" id="SSF47616">
    <property type="entry name" value="GST C-terminal domain-like"/>
    <property type="match status" value="1"/>
</dbReference>
<dbReference type="PROSITE" id="PS50404">
    <property type="entry name" value="GST_NTER"/>
    <property type="match status" value="1"/>
</dbReference>
<dbReference type="PANTHER" id="PTHR42673">
    <property type="entry name" value="MALEYLACETOACETATE ISOMERASE"/>
    <property type="match status" value="1"/>
</dbReference>
<evidence type="ECO:0000259" key="2">
    <source>
        <dbReference type="PROSITE" id="PS50404"/>
    </source>
</evidence>
<dbReference type="GO" id="GO:0004364">
    <property type="term" value="F:glutathione transferase activity"/>
    <property type="evidence" value="ECO:0007669"/>
    <property type="project" value="TreeGrafter"/>
</dbReference>
<comment type="similarity">
    <text evidence="1">Belongs to the GST superfamily. Zeta family.</text>
</comment>
<dbReference type="GO" id="GO:0006749">
    <property type="term" value="P:glutathione metabolic process"/>
    <property type="evidence" value="ECO:0007669"/>
    <property type="project" value="TreeGrafter"/>
</dbReference>
<evidence type="ECO:0000259" key="3">
    <source>
        <dbReference type="PROSITE" id="PS50405"/>
    </source>
</evidence>
<gene>
    <name evidence="4" type="primary">maiA-0</name>
    <name evidence="4" type="ORF">C8035_v007538</name>
</gene>
<dbReference type="InterPro" id="IPR010987">
    <property type="entry name" value="Glutathione-S-Trfase_C-like"/>
</dbReference>
<dbReference type="GO" id="GO:0006559">
    <property type="term" value="P:L-phenylalanine catabolic process"/>
    <property type="evidence" value="ECO:0007669"/>
    <property type="project" value="TreeGrafter"/>
</dbReference>
<dbReference type="InterPro" id="IPR034333">
    <property type="entry name" value="GST_Zeta_N"/>
</dbReference>
<comment type="caution">
    <text evidence="4">The sequence shown here is derived from an EMBL/GenBank/DDBJ whole genome shotgun (WGS) entry which is preliminary data.</text>
</comment>
<dbReference type="CDD" id="cd03042">
    <property type="entry name" value="GST_N_Zeta"/>
    <property type="match status" value="1"/>
</dbReference>
<organism evidence="4 5">
    <name type="scientific">Colletotrichum spinosum</name>
    <dbReference type="NCBI Taxonomy" id="1347390"/>
    <lineage>
        <taxon>Eukaryota</taxon>
        <taxon>Fungi</taxon>
        <taxon>Dikarya</taxon>
        <taxon>Ascomycota</taxon>
        <taxon>Pezizomycotina</taxon>
        <taxon>Sordariomycetes</taxon>
        <taxon>Hypocreomycetidae</taxon>
        <taxon>Glomerellales</taxon>
        <taxon>Glomerellaceae</taxon>
        <taxon>Colletotrichum</taxon>
        <taxon>Colletotrichum orbiculare species complex</taxon>
    </lineage>
</organism>
<dbReference type="GO" id="GO:0016034">
    <property type="term" value="F:maleylacetoacetate isomerase activity"/>
    <property type="evidence" value="ECO:0007669"/>
    <property type="project" value="TreeGrafter"/>
</dbReference>